<protein>
    <submittedName>
        <fullName evidence="1">Uncharacterized protein</fullName>
    </submittedName>
</protein>
<proteinExistence type="predicted"/>
<name>A0A8S5RKB3_9VIRU</name>
<accession>A0A8S5RKB3</accession>
<sequence length="95" mass="10830">MKKYKGSLLQDGSDSYIENDEELLNAAWFAYNNKNLEQSMKDLNISRNSEDHKQLVQAATRVMIDSNNAAKDSEKARNNIDSIINKTVQDYENAT</sequence>
<organism evidence="1">
    <name type="scientific">virus sp. ctBM815</name>
    <dbReference type="NCBI Taxonomy" id="2825806"/>
    <lineage>
        <taxon>Viruses</taxon>
    </lineage>
</organism>
<dbReference type="EMBL" id="BK059109">
    <property type="protein sequence ID" value="DAE31538.1"/>
    <property type="molecule type" value="Genomic_DNA"/>
</dbReference>
<evidence type="ECO:0000313" key="1">
    <source>
        <dbReference type="EMBL" id="DAE31538.1"/>
    </source>
</evidence>
<reference evidence="1" key="1">
    <citation type="journal article" date="2021" name="Proc. Natl. Acad. Sci. U.S.A.">
        <title>A Catalog of Tens of Thousands of Viruses from Human Metagenomes Reveals Hidden Associations with Chronic Diseases.</title>
        <authorList>
            <person name="Tisza M.J."/>
            <person name="Buck C.B."/>
        </authorList>
    </citation>
    <scope>NUCLEOTIDE SEQUENCE</scope>
    <source>
        <strain evidence="1">CtBM815</strain>
    </source>
</reference>